<dbReference type="RefSeq" id="WP_218393899.1">
    <property type="nucleotide sequence ID" value="NZ_JAHUZE010000004.1"/>
</dbReference>
<accession>A0ABS6T635</accession>
<evidence type="ECO:0000313" key="3">
    <source>
        <dbReference type="Proteomes" id="UP000756530"/>
    </source>
</evidence>
<dbReference type="InterPro" id="IPR000073">
    <property type="entry name" value="AB_hydrolase_1"/>
</dbReference>
<reference evidence="2 3" key="1">
    <citation type="submission" date="2021-05" db="EMBL/GenBank/DDBJ databases">
        <title>Culturable bacteria isolated from Daya Bay.</title>
        <authorList>
            <person name="Zheng W."/>
            <person name="Yu S."/>
            <person name="Huang Y."/>
        </authorList>
    </citation>
    <scope>NUCLEOTIDE SEQUENCE [LARGE SCALE GENOMIC DNA]</scope>
    <source>
        <strain evidence="2 3">DP4N28-5</strain>
    </source>
</reference>
<sequence>MSEGLPIERIAGFPTHVSRLGAGVRRALFIHCTQAHLGAWTAVQALLLDKLSMTSFDRPGHGESADWYGGDDAAALHTLTTSIAGALINKRADVIGHSFGATVALRLAMERPEQVRAVVLIEPVMFAAIRSGPHFERVNATMRNVKNALDGGDAIEAARIFNDAVTPEMPFDELPEGRQVRMATRARLVLTECGVTLDDAPGLLDAGRLEKVKQPVLLLEGSNAPPGIREINDVLSARLPNVQRVVVVGAGHMSPLTHPENIAGEIATFLKL</sequence>
<organism evidence="2 3">
    <name type="scientific">Maritimibacter dapengensis</name>
    <dbReference type="NCBI Taxonomy" id="2836868"/>
    <lineage>
        <taxon>Bacteria</taxon>
        <taxon>Pseudomonadati</taxon>
        <taxon>Pseudomonadota</taxon>
        <taxon>Alphaproteobacteria</taxon>
        <taxon>Rhodobacterales</taxon>
        <taxon>Roseobacteraceae</taxon>
        <taxon>Maritimibacter</taxon>
    </lineage>
</organism>
<dbReference type="EMBL" id="JAHUZE010000004">
    <property type="protein sequence ID" value="MBV7380712.1"/>
    <property type="molecule type" value="Genomic_DNA"/>
</dbReference>
<comment type="caution">
    <text evidence="2">The sequence shown here is derived from an EMBL/GenBank/DDBJ whole genome shotgun (WGS) entry which is preliminary data.</text>
</comment>
<dbReference type="InterPro" id="IPR050266">
    <property type="entry name" value="AB_hydrolase_sf"/>
</dbReference>
<feature type="domain" description="AB hydrolase-1" evidence="1">
    <location>
        <begin position="28"/>
        <end position="263"/>
    </location>
</feature>
<dbReference type="Pfam" id="PF12697">
    <property type="entry name" value="Abhydrolase_6"/>
    <property type="match status" value="1"/>
</dbReference>
<proteinExistence type="predicted"/>
<dbReference type="PANTHER" id="PTHR43798">
    <property type="entry name" value="MONOACYLGLYCEROL LIPASE"/>
    <property type="match status" value="1"/>
</dbReference>
<evidence type="ECO:0000259" key="1">
    <source>
        <dbReference type="Pfam" id="PF12697"/>
    </source>
</evidence>
<gene>
    <name evidence="2" type="ORF">KJP28_17440</name>
</gene>
<name>A0ABS6T635_9RHOB</name>
<protein>
    <submittedName>
        <fullName evidence="2">Alpha/beta hydrolase</fullName>
    </submittedName>
</protein>
<keyword evidence="3" id="KW-1185">Reference proteome</keyword>
<dbReference type="Proteomes" id="UP000756530">
    <property type="component" value="Unassembled WGS sequence"/>
</dbReference>
<evidence type="ECO:0000313" key="2">
    <source>
        <dbReference type="EMBL" id="MBV7380712.1"/>
    </source>
</evidence>
<keyword evidence="2" id="KW-0378">Hydrolase</keyword>
<dbReference type="GO" id="GO:0016787">
    <property type="term" value="F:hydrolase activity"/>
    <property type="evidence" value="ECO:0007669"/>
    <property type="project" value="UniProtKB-KW"/>
</dbReference>
<dbReference type="PANTHER" id="PTHR43798:SF33">
    <property type="entry name" value="HYDROLASE, PUTATIVE (AFU_ORTHOLOGUE AFUA_2G14860)-RELATED"/>
    <property type="match status" value="1"/>
</dbReference>